<gene>
    <name evidence="8" type="ORF">CLAFUR5_10440</name>
</gene>
<evidence type="ECO:0000256" key="5">
    <source>
        <dbReference type="ARBA" id="ARBA00048508"/>
    </source>
</evidence>
<evidence type="ECO:0000313" key="9">
    <source>
        <dbReference type="Proteomes" id="UP000756132"/>
    </source>
</evidence>
<feature type="region of interest" description="Disordered" evidence="6">
    <location>
        <begin position="895"/>
        <end position="915"/>
    </location>
</feature>
<dbReference type="PANTHER" id="PTHR42879:SF2">
    <property type="entry name" value="3-OXOACYL-[ACYL-CARRIER-PROTEIN] REDUCTASE FABG"/>
    <property type="match status" value="1"/>
</dbReference>
<feature type="compositionally biased region" description="Low complexity" evidence="6">
    <location>
        <begin position="359"/>
        <end position="373"/>
    </location>
</feature>
<keyword evidence="4" id="KW-0539">Nucleus</keyword>
<dbReference type="SUPFAM" id="SSF51735">
    <property type="entry name" value="NAD(P)-binding Rossmann-fold domains"/>
    <property type="match status" value="1"/>
</dbReference>
<evidence type="ECO:0000259" key="7">
    <source>
        <dbReference type="SMART" id="SM00822"/>
    </source>
</evidence>
<dbReference type="PANTHER" id="PTHR42879">
    <property type="entry name" value="3-OXOACYL-(ACYL-CARRIER-PROTEIN) REDUCTASE"/>
    <property type="match status" value="1"/>
</dbReference>
<dbReference type="Pfam" id="PF04082">
    <property type="entry name" value="Fungal_trans"/>
    <property type="match status" value="1"/>
</dbReference>
<dbReference type="FunFam" id="3.40.50.720:FF:000084">
    <property type="entry name" value="Short-chain dehydrogenase reductase"/>
    <property type="match status" value="1"/>
</dbReference>
<organism evidence="8 9">
    <name type="scientific">Passalora fulva</name>
    <name type="common">Tomato leaf mold</name>
    <name type="synonym">Cladosporium fulvum</name>
    <dbReference type="NCBI Taxonomy" id="5499"/>
    <lineage>
        <taxon>Eukaryota</taxon>
        <taxon>Fungi</taxon>
        <taxon>Dikarya</taxon>
        <taxon>Ascomycota</taxon>
        <taxon>Pezizomycotina</taxon>
        <taxon>Dothideomycetes</taxon>
        <taxon>Dothideomycetidae</taxon>
        <taxon>Mycosphaerellales</taxon>
        <taxon>Mycosphaerellaceae</taxon>
        <taxon>Fulvia</taxon>
    </lineage>
</organism>
<evidence type="ECO:0000256" key="1">
    <source>
        <dbReference type="ARBA" id="ARBA00006484"/>
    </source>
</evidence>
<dbReference type="PRINTS" id="PR00081">
    <property type="entry name" value="GDHRDH"/>
</dbReference>
<sequence>MAERAKQISAHLNYPKGMFPGQTAIITGSGQGIGAECARLFANEGALVVVSDIDKTKSDETADKINKAGGTAISVPGDILDDNYINGLVKKAAEFGGGKIHVIVNNAGFTWDAVIHKITDKQWDTIVALHNTAPFKLIRAAAPYFRVRDGEPRSIVNISSTSGLHGNAGQANYALAKAGVTGLTKAIAKEWGPQFAVRANTVAFGHIQTRLTAAKEGGAFVTAPDGSKIALGIPQKQIESRQSYADIPLGRPGTATEAASAVMAVCSPMFSYITGQTLSVTGGRNIALSEYRPFIFQHVKGMGWMAKADDLIQSVVPTILDDDVDMHHKYSLQVQKLEDEAREATESSQSGPSQVDVHQWQASQQSHSSQSQSTGPGTPHYTSHPATHSRPISDVPHGPPRSEESNVIYTIPSSSFRSTNFKQYRSNCSTVELLLRMRDLCVPDEFWKVNDAYAETLVSALDAPSRLRPSSTSHSLPTEATARRLVELAFKESFHMWPFVSPDVIRSNLDLLYQRNGFRPEQAQPDEVALTWALLALGQCYESRSPSTTATLAVQQHAQSMAYLANASRMINDQAYGRALASVQTAMCIAQWLKVGNCISASHGYLSIAVSAALRLGLHDFDAMSHLSPDEKKWSERSIAALTAMDTLTSISLGLPPILAASVNGAILHEDPGIALPTHQAHHEVTEIPRRYFEPCFLSPSFKNGTIYQLPQQRVDSVTEELEGWKLRLGDLFNTYDGTLTPRLVVELSYFFIQLIVYCPFVHYFGANGDTATTHYATKGVEAALQTVLIAEELQRRKIPIAVHPFAIDAVILATTALLLSEVKTRNRSRGTIDTSTSKMKQDALKMAAINTNQNVLPPVSDLLRFDESKKLMPWRAAFGATSLSPFSAASRNIDTNMPDVSASATPSDDKTPAR</sequence>
<dbReference type="Proteomes" id="UP000756132">
    <property type="component" value="Chromosome 7"/>
</dbReference>
<keyword evidence="3" id="KW-0521">NADP</keyword>
<dbReference type="GeneID" id="71990318"/>
<feature type="region of interest" description="Disordered" evidence="6">
    <location>
        <begin position="338"/>
        <end position="405"/>
    </location>
</feature>
<keyword evidence="9" id="KW-1185">Reference proteome</keyword>
<dbReference type="InterPro" id="IPR002347">
    <property type="entry name" value="SDR_fam"/>
</dbReference>
<name>A0A9Q8PDB3_PASFU</name>
<dbReference type="AlphaFoldDB" id="A0A9Q8PDB3"/>
<dbReference type="EMBL" id="CP090169">
    <property type="protein sequence ID" value="UJO20368.1"/>
    <property type="molecule type" value="Genomic_DNA"/>
</dbReference>
<reference evidence="8" key="1">
    <citation type="submission" date="2021-12" db="EMBL/GenBank/DDBJ databases">
        <authorList>
            <person name="Zaccaron A."/>
            <person name="Stergiopoulos I."/>
        </authorList>
    </citation>
    <scope>NUCLEOTIDE SEQUENCE</scope>
    <source>
        <strain evidence="8">Race5_Kim</strain>
    </source>
</reference>
<dbReference type="SMART" id="SM00822">
    <property type="entry name" value="PKS_KR"/>
    <property type="match status" value="1"/>
</dbReference>
<dbReference type="PRINTS" id="PR00080">
    <property type="entry name" value="SDRFAMILY"/>
</dbReference>
<dbReference type="CDD" id="cd12148">
    <property type="entry name" value="fungal_TF_MHR"/>
    <property type="match status" value="1"/>
</dbReference>
<dbReference type="InterPro" id="IPR036291">
    <property type="entry name" value="NAD(P)-bd_dom_sf"/>
</dbReference>
<dbReference type="InterPro" id="IPR007219">
    <property type="entry name" value="XnlR_reg_dom"/>
</dbReference>
<dbReference type="GO" id="GO:0006351">
    <property type="term" value="P:DNA-templated transcription"/>
    <property type="evidence" value="ECO:0007669"/>
    <property type="project" value="InterPro"/>
</dbReference>
<evidence type="ECO:0000256" key="2">
    <source>
        <dbReference type="ARBA" id="ARBA00012948"/>
    </source>
</evidence>
<dbReference type="KEGG" id="ffu:CLAFUR5_10440"/>
<dbReference type="GO" id="GO:0003677">
    <property type="term" value="F:DNA binding"/>
    <property type="evidence" value="ECO:0007669"/>
    <property type="project" value="InterPro"/>
</dbReference>
<evidence type="ECO:0000256" key="4">
    <source>
        <dbReference type="ARBA" id="ARBA00023242"/>
    </source>
</evidence>
<comment type="similarity">
    <text evidence="1">Belongs to the short-chain dehydrogenases/reductases (SDR) family.</text>
</comment>
<dbReference type="InterPro" id="IPR050259">
    <property type="entry name" value="SDR"/>
</dbReference>
<feature type="domain" description="Ketoreductase" evidence="7">
    <location>
        <begin position="22"/>
        <end position="194"/>
    </location>
</feature>
<dbReference type="GO" id="GO:0004316">
    <property type="term" value="F:3-oxoacyl-[acyl-carrier-protein] reductase (NADPH) activity"/>
    <property type="evidence" value="ECO:0007669"/>
    <property type="project" value="UniProtKB-EC"/>
</dbReference>
<evidence type="ECO:0000256" key="6">
    <source>
        <dbReference type="SAM" id="MobiDB-lite"/>
    </source>
</evidence>
<dbReference type="InterPro" id="IPR057326">
    <property type="entry name" value="KR_dom"/>
</dbReference>
<dbReference type="Gene3D" id="3.40.50.720">
    <property type="entry name" value="NAD(P)-binding Rossmann-like Domain"/>
    <property type="match status" value="1"/>
</dbReference>
<protein>
    <recommendedName>
        <fullName evidence="2">3-oxoacyl-[acyl-carrier-protein] reductase</fullName>
        <ecNumber evidence="2">1.1.1.100</ecNumber>
    </recommendedName>
</protein>
<reference evidence="8" key="2">
    <citation type="journal article" date="2022" name="Microb. Genom.">
        <title>A chromosome-scale genome assembly of the tomato pathogen Cladosporium fulvum reveals a compartmentalized genome architecture and the presence of a dispensable chromosome.</title>
        <authorList>
            <person name="Zaccaron A.Z."/>
            <person name="Chen L.H."/>
            <person name="Samaras A."/>
            <person name="Stergiopoulos I."/>
        </authorList>
    </citation>
    <scope>NUCLEOTIDE SEQUENCE</scope>
    <source>
        <strain evidence="8">Race5_Kim</strain>
    </source>
</reference>
<feature type="compositionally biased region" description="Polar residues" evidence="6">
    <location>
        <begin position="374"/>
        <end position="386"/>
    </location>
</feature>
<proteinExistence type="inferred from homology"/>
<dbReference type="GO" id="GO:0008270">
    <property type="term" value="F:zinc ion binding"/>
    <property type="evidence" value="ECO:0007669"/>
    <property type="project" value="InterPro"/>
</dbReference>
<accession>A0A9Q8PDB3</accession>
<dbReference type="OrthoDB" id="1393670at2759"/>
<evidence type="ECO:0000256" key="3">
    <source>
        <dbReference type="ARBA" id="ARBA00022857"/>
    </source>
</evidence>
<dbReference type="Pfam" id="PF13561">
    <property type="entry name" value="adh_short_C2"/>
    <property type="match status" value="1"/>
</dbReference>
<comment type="catalytic activity">
    <reaction evidence="5">
        <text>a (3R)-hydroxyacyl-[ACP] + NADP(+) = a 3-oxoacyl-[ACP] + NADPH + H(+)</text>
        <dbReference type="Rhea" id="RHEA:17397"/>
        <dbReference type="Rhea" id="RHEA-COMP:9916"/>
        <dbReference type="Rhea" id="RHEA-COMP:9945"/>
        <dbReference type="ChEBI" id="CHEBI:15378"/>
        <dbReference type="ChEBI" id="CHEBI:57783"/>
        <dbReference type="ChEBI" id="CHEBI:58349"/>
        <dbReference type="ChEBI" id="CHEBI:78776"/>
        <dbReference type="ChEBI" id="CHEBI:78827"/>
        <dbReference type="EC" id="1.1.1.100"/>
    </reaction>
</comment>
<evidence type="ECO:0000313" key="8">
    <source>
        <dbReference type="EMBL" id="UJO20368.1"/>
    </source>
</evidence>
<dbReference type="RefSeq" id="XP_047764734.1">
    <property type="nucleotide sequence ID" value="XM_047909588.1"/>
</dbReference>
<dbReference type="EC" id="1.1.1.100" evidence="2"/>